<organism evidence="4 5">
    <name type="scientific">Stylosanthes scabra</name>
    <dbReference type="NCBI Taxonomy" id="79078"/>
    <lineage>
        <taxon>Eukaryota</taxon>
        <taxon>Viridiplantae</taxon>
        <taxon>Streptophyta</taxon>
        <taxon>Embryophyta</taxon>
        <taxon>Tracheophyta</taxon>
        <taxon>Spermatophyta</taxon>
        <taxon>Magnoliopsida</taxon>
        <taxon>eudicotyledons</taxon>
        <taxon>Gunneridae</taxon>
        <taxon>Pentapetalae</taxon>
        <taxon>rosids</taxon>
        <taxon>fabids</taxon>
        <taxon>Fabales</taxon>
        <taxon>Fabaceae</taxon>
        <taxon>Papilionoideae</taxon>
        <taxon>50 kb inversion clade</taxon>
        <taxon>dalbergioids sensu lato</taxon>
        <taxon>Dalbergieae</taxon>
        <taxon>Pterocarpus clade</taxon>
        <taxon>Stylosanthes</taxon>
    </lineage>
</organism>
<evidence type="ECO:0000313" key="4">
    <source>
        <dbReference type="EMBL" id="MED6121804.1"/>
    </source>
</evidence>
<gene>
    <name evidence="4" type="ORF">PIB30_033525</name>
</gene>
<dbReference type="InterPro" id="IPR001509">
    <property type="entry name" value="Epimerase_deHydtase"/>
</dbReference>
<accession>A0ABU6RD60</accession>
<keyword evidence="1" id="KW-0521">NADP</keyword>
<dbReference type="Gene3D" id="3.40.50.720">
    <property type="entry name" value="NAD(P)-binding Rossmann-like Domain"/>
    <property type="match status" value="1"/>
</dbReference>
<comment type="caution">
    <text evidence="4">The sequence shown here is derived from an EMBL/GenBank/DDBJ whole genome shotgun (WGS) entry which is preliminary data.</text>
</comment>
<dbReference type="EMBL" id="JASCZI010030360">
    <property type="protein sequence ID" value="MED6121804.1"/>
    <property type="molecule type" value="Genomic_DNA"/>
</dbReference>
<protein>
    <recommendedName>
        <fullName evidence="3">NAD-dependent epimerase/dehydratase domain-containing protein</fullName>
    </recommendedName>
</protein>
<dbReference type="SUPFAM" id="SSF51735">
    <property type="entry name" value="NAD(P)-binding Rossmann-fold domains"/>
    <property type="match status" value="1"/>
</dbReference>
<evidence type="ECO:0000313" key="5">
    <source>
        <dbReference type="Proteomes" id="UP001341840"/>
    </source>
</evidence>
<name>A0ABU6RD60_9FABA</name>
<feature type="domain" description="NAD-dependent epimerase/dehydratase" evidence="3">
    <location>
        <begin position="32"/>
        <end position="228"/>
    </location>
</feature>
<proteinExistence type="predicted"/>
<evidence type="ECO:0000256" key="1">
    <source>
        <dbReference type="ARBA" id="ARBA00022857"/>
    </source>
</evidence>
<dbReference type="Proteomes" id="UP001341840">
    <property type="component" value="Unassembled WGS sequence"/>
</dbReference>
<sequence>MLKFNNVCVYICIFTEKQKDLSYLRKLEGASKRLKIFHGELEELGSYDKAIEGCVGVFHLAHPMDVNGEEDQEKVTKRAMEGTLGILKACLQSKTVRRFVYTSSAVTVLFNNNGNKNALEMLDEETWSEIEACQNGNNVVSSSYIVSKTLTEKAVLEFGEKNGLEVVSLVLPLVVGPFICPKMPSSVHMALAMILGDISEYKYVSDLYMVHVDDAANALIFLFEYANANGRYICSSDQVSFYQLHQLLSQRYPHLHISLPNNLRETRNDDLKFSGLSSKKLLDAGFKFKYGINEMYDGAINCCKDKGFL</sequence>
<keyword evidence="2" id="KW-0560">Oxidoreductase</keyword>
<dbReference type="InterPro" id="IPR050425">
    <property type="entry name" value="NAD(P)_dehydrat-like"/>
</dbReference>
<dbReference type="PANTHER" id="PTHR10366">
    <property type="entry name" value="NAD DEPENDENT EPIMERASE/DEHYDRATASE"/>
    <property type="match status" value="1"/>
</dbReference>
<keyword evidence="5" id="KW-1185">Reference proteome</keyword>
<dbReference type="PANTHER" id="PTHR10366:SF689">
    <property type="entry name" value="PROTEIN BRI1-5 ENHANCED 1"/>
    <property type="match status" value="1"/>
</dbReference>
<reference evidence="4 5" key="1">
    <citation type="journal article" date="2023" name="Plants (Basel)">
        <title>Bridging the Gap: Combining Genomics and Transcriptomics Approaches to Understand Stylosanthes scabra, an Orphan Legume from the Brazilian Caatinga.</title>
        <authorList>
            <person name="Ferreira-Neto J.R.C."/>
            <person name="da Silva M.D."/>
            <person name="Binneck E."/>
            <person name="de Melo N.F."/>
            <person name="da Silva R.H."/>
            <person name="de Melo A.L.T.M."/>
            <person name="Pandolfi V."/>
            <person name="Bustamante F.O."/>
            <person name="Brasileiro-Vidal A.C."/>
            <person name="Benko-Iseppon A.M."/>
        </authorList>
    </citation>
    <scope>NUCLEOTIDE SEQUENCE [LARGE SCALE GENOMIC DNA]</scope>
    <source>
        <tissue evidence="4">Leaves</tissue>
    </source>
</reference>
<evidence type="ECO:0000259" key="3">
    <source>
        <dbReference type="Pfam" id="PF01370"/>
    </source>
</evidence>
<evidence type="ECO:0000256" key="2">
    <source>
        <dbReference type="ARBA" id="ARBA00023002"/>
    </source>
</evidence>
<dbReference type="Pfam" id="PF01370">
    <property type="entry name" value="Epimerase"/>
    <property type="match status" value="1"/>
</dbReference>
<dbReference type="InterPro" id="IPR036291">
    <property type="entry name" value="NAD(P)-bd_dom_sf"/>
</dbReference>